<dbReference type="OrthoDB" id="780137at2"/>
<evidence type="ECO:0008006" key="4">
    <source>
        <dbReference type="Google" id="ProtNLM"/>
    </source>
</evidence>
<evidence type="ECO:0000313" key="2">
    <source>
        <dbReference type="EMBL" id="AYL94442.1"/>
    </source>
</evidence>
<organism evidence="2 3">
    <name type="scientific">Mucilaginibacter celer</name>
    <dbReference type="NCBI Taxonomy" id="2305508"/>
    <lineage>
        <taxon>Bacteria</taxon>
        <taxon>Pseudomonadati</taxon>
        <taxon>Bacteroidota</taxon>
        <taxon>Sphingobacteriia</taxon>
        <taxon>Sphingobacteriales</taxon>
        <taxon>Sphingobacteriaceae</taxon>
        <taxon>Mucilaginibacter</taxon>
    </lineage>
</organism>
<gene>
    <name evidence="2" type="ORF">HYN43_003610</name>
</gene>
<evidence type="ECO:0000313" key="3">
    <source>
        <dbReference type="Proteomes" id="UP000270046"/>
    </source>
</evidence>
<dbReference type="AlphaFoldDB" id="A0A494VU24"/>
<feature type="transmembrane region" description="Helical" evidence="1">
    <location>
        <begin position="134"/>
        <end position="152"/>
    </location>
</feature>
<dbReference type="Proteomes" id="UP000270046">
    <property type="component" value="Chromosome"/>
</dbReference>
<feature type="transmembrane region" description="Helical" evidence="1">
    <location>
        <begin position="43"/>
        <end position="66"/>
    </location>
</feature>
<proteinExistence type="predicted"/>
<keyword evidence="1" id="KW-0812">Transmembrane</keyword>
<dbReference type="EMBL" id="CP032869">
    <property type="protein sequence ID" value="AYL94442.1"/>
    <property type="molecule type" value="Genomic_DNA"/>
</dbReference>
<sequence>MDKQGAASQHIGRIRRFYIGCRLVVCLLFALSIAVFWGEILMALFSLTSLWVPIIFLSAFVCQLLYQKPWIINEETILNFLNLHYPDLQESGNLLLKKHDELNLLERLQLSKVEENLIKIPILQKQFLKPVKQASIALATALVVGPLLITLVHRKPDTGLLGAVPQAEKESKTTEKILPQITGVKLTITPPAYTGKAKRKQDKFAIEAEEGAAISWEISTNTTVKQVSLLLNNKQIIRLKAIDAEKQTWAVQATINQPGFYQVNIDGKLSDLYAIQIIHDLPPVIHIKTPQPYTYIDAGEAQQVNIRATINDDYGVLNALIFATVAKGSGEAVKFKDYKLDAGIAFSNRLPNYDLQKLVKLPALNMEPGDELYFYIQATDTHQQQSRTDVYTVSIQDTAKLLSMDGIVTGTDQKPEFFRSERQIILDSERLLKEKDSISAAQFKNRSNDLATDQKLLRLRYGKFLGEESESDIGSDDNNAVSDINNFGNADVIKDQYTDKHDNAEDAGFFEPGQKAQLKATLTEMWKAELQLRLYKPQDALAFEYKALRLLKDLQQKSRVYVAKTSYNPPPLKLEKRLSGDLSPIKSTSLKQDIKPEADQFESLRKAAEILGRLKAGASINAQQQQMLIPANKQLSIKATTEPGSYLAAMNALNNILSPDKKIKQGDIVLVQRAIQKALHAANKTPAAGQNSLDMGLSQQYFKNLNRSRQ</sequence>
<keyword evidence="1" id="KW-1133">Transmembrane helix</keyword>
<protein>
    <recommendedName>
        <fullName evidence="4">DUF4175 family protein</fullName>
    </recommendedName>
</protein>
<feature type="transmembrane region" description="Helical" evidence="1">
    <location>
        <begin position="17"/>
        <end position="37"/>
    </location>
</feature>
<dbReference type="KEGG" id="muh:HYN43_003610"/>
<name>A0A494VU24_9SPHI</name>
<keyword evidence="1" id="KW-0472">Membrane</keyword>
<accession>A0A494VU24</accession>
<keyword evidence="3" id="KW-1185">Reference proteome</keyword>
<evidence type="ECO:0000256" key="1">
    <source>
        <dbReference type="SAM" id="Phobius"/>
    </source>
</evidence>
<reference evidence="2 3" key="1">
    <citation type="submission" date="2018-10" db="EMBL/GenBank/DDBJ databases">
        <title>Genome sequencing of Mucilaginibacter sp. HYN0043.</title>
        <authorList>
            <person name="Kim M."/>
            <person name="Yi H."/>
        </authorList>
    </citation>
    <scope>NUCLEOTIDE SEQUENCE [LARGE SCALE GENOMIC DNA]</scope>
    <source>
        <strain evidence="2 3">HYN0043</strain>
    </source>
</reference>